<comment type="caution">
    <text evidence="1">The sequence shown here is derived from an EMBL/GenBank/DDBJ whole genome shotgun (WGS) entry which is preliminary data.</text>
</comment>
<name>A0A8T0E3G3_ARGBR</name>
<proteinExistence type="predicted"/>
<accession>A0A8T0E3G3</accession>
<dbReference type="EMBL" id="JABXBU010002231">
    <property type="protein sequence ID" value="KAF8764799.1"/>
    <property type="molecule type" value="Genomic_DNA"/>
</dbReference>
<evidence type="ECO:0000313" key="1">
    <source>
        <dbReference type="EMBL" id="KAF8764799.1"/>
    </source>
</evidence>
<protein>
    <submittedName>
        <fullName evidence="1">Uncharacterized protein</fullName>
    </submittedName>
</protein>
<sequence length="211" mass="23397">MSGLSAWVGSPGTMDGETPEEWQGLSGLIRGALKELHFKLRAEDFPDSRELEADMLTLRSSSAPVILQIPGGAQQWGLGGADRNGCLTHKTCRQHLSTGNNGLQESPKPRPEVSHALPMNSAIQKVRKDPRIGMCQITSADEFLHQSFFYFAYQRQLPEPMECDSDTRDRPRDTECHTATKKWTHTAASGKRRAALEFPLLAISADKDVCY</sequence>
<organism evidence="1 2">
    <name type="scientific">Argiope bruennichi</name>
    <name type="common">Wasp spider</name>
    <name type="synonym">Aranea bruennichi</name>
    <dbReference type="NCBI Taxonomy" id="94029"/>
    <lineage>
        <taxon>Eukaryota</taxon>
        <taxon>Metazoa</taxon>
        <taxon>Ecdysozoa</taxon>
        <taxon>Arthropoda</taxon>
        <taxon>Chelicerata</taxon>
        <taxon>Arachnida</taxon>
        <taxon>Araneae</taxon>
        <taxon>Araneomorphae</taxon>
        <taxon>Entelegynae</taxon>
        <taxon>Araneoidea</taxon>
        <taxon>Araneidae</taxon>
        <taxon>Argiope</taxon>
    </lineage>
</organism>
<reference evidence="1" key="1">
    <citation type="journal article" date="2020" name="bioRxiv">
        <title>Chromosome-level reference genome of the European wasp spider Argiope bruennichi: a resource for studies on range expansion and evolutionary adaptation.</title>
        <authorList>
            <person name="Sheffer M.M."/>
            <person name="Hoppe A."/>
            <person name="Krehenwinkel H."/>
            <person name="Uhl G."/>
            <person name="Kuss A.W."/>
            <person name="Jensen L."/>
            <person name="Jensen C."/>
            <person name="Gillespie R.G."/>
            <person name="Hoff K.J."/>
            <person name="Prost S."/>
        </authorList>
    </citation>
    <scope>NUCLEOTIDE SEQUENCE</scope>
</reference>
<keyword evidence="2" id="KW-1185">Reference proteome</keyword>
<evidence type="ECO:0000313" key="2">
    <source>
        <dbReference type="Proteomes" id="UP000807504"/>
    </source>
</evidence>
<dbReference type="Proteomes" id="UP000807504">
    <property type="component" value="Unassembled WGS sequence"/>
</dbReference>
<dbReference type="AlphaFoldDB" id="A0A8T0E3G3"/>
<reference evidence="1" key="2">
    <citation type="submission" date="2020-06" db="EMBL/GenBank/DDBJ databases">
        <authorList>
            <person name="Sheffer M."/>
        </authorList>
    </citation>
    <scope>NUCLEOTIDE SEQUENCE</scope>
</reference>
<gene>
    <name evidence="1" type="ORF">HNY73_022845</name>
</gene>